<dbReference type="Proteomes" id="UP000655443">
    <property type="component" value="Unassembled WGS sequence"/>
</dbReference>
<protein>
    <recommendedName>
        <fullName evidence="2">TniQ domain-containing protein</fullName>
    </recommendedName>
</protein>
<evidence type="ECO:0000313" key="4">
    <source>
        <dbReference type="Proteomes" id="UP000655443"/>
    </source>
</evidence>
<organism evidence="3 4">
    <name type="scientific">Streptomyces alanosinicus</name>
    <dbReference type="NCBI Taxonomy" id="68171"/>
    <lineage>
        <taxon>Bacteria</taxon>
        <taxon>Bacillati</taxon>
        <taxon>Actinomycetota</taxon>
        <taxon>Actinomycetes</taxon>
        <taxon>Kitasatosporales</taxon>
        <taxon>Streptomycetaceae</taxon>
        <taxon>Streptomyces</taxon>
    </lineage>
</organism>
<feature type="region of interest" description="Disordered" evidence="1">
    <location>
        <begin position="321"/>
        <end position="344"/>
    </location>
</feature>
<dbReference type="Pfam" id="PF06527">
    <property type="entry name" value="TniQ"/>
    <property type="match status" value="1"/>
</dbReference>
<gene>
    <name evidence="3" type="ORF">GCM10010339_85580</name>
</gene>
<keyword evidence="4" id="KW-1185">Reference proteome</keyword>
<feature type="domain" description="TniQ" evidence="2">
    <location>
        <begin position="10"/>
        <end position="149"/>
    </location>
</feature>
<sequence length="344" mass="39064">MPAPPRPSIRRVAPLQWETTASYIQRLARSHHLTTAELLNGLGIPRPRVDNERTRPHAPHTSIELYLNAPSRRLIASFAGVPEEHLCHALPQWDQYRDKPNPASARARLRPAPVNAVTGCPGCTLARTGQRHPVPQYLPDSRLICRRHHTWMLGRHTLAGTQLPIDHADLEHTPEILTAHRTHIRFLRRWGTAADHALAQSMSLTETWRRTAPAQERIWPARARRIGNNKRTRLWYALARAAITYPETITLAQYIAHHPRTLTALERPESAPPVHTAIAALLGRPWLQDPAFYPDRLNNRINYAPSPHPGARPRWTYRHPGPTELTHLGYHPPARHNRPAPTTA</sequence>
<name>A0A918YTD9_9ACTN</name>
<dbReference type="AlphaFoldDB" id="A0A918YTD9"/>
<evidence type="ECO:0000313" key="3">
    <source>
        <dbReference type="EMBL" id="GHE14548.1"/>
    </source>
</evidence>
<dbReference type="InterPro" id="IPR009492">
    <property type="entry name" value="TniQ"/>
</dbReference>
<comment type="caution">
    <text evidence="3">The sequence shown here is derived from an EMBL/GenBank/DDBJ whole genome shotgun (WGS) entry which is preliminary data.</text>
</comment>
<evidence type="ECO:0000256" key="1">
    <source>
        <dbReference type="SAM" id="MobiDB-lite"/>
    </source>
</evidence>
<dbReference type="EMBL" id="BMVG01000051">
    <property type="protein sequence ID" value="GHE14548.1"/>
    <property type="molecule type" value="Genomic_DNA"/>
</dbReference>
<reference evidence="3" key="1">
    <citation type="journal article" date="2014" name="Int. J. Syst. Evol. Microbiol.">
        <title>Complete genome sequence of Corynebacterium casei LMG S-19264T (=DSM 44701T), isolated from a smear-ripened cheese.</title>
        <authorList>
            <consortium name="US DOE Joint Genome Institute (JGI-PGF)"/>
            <person name="Walter F."/>
            <person name="Albersmeier A."/>
            <person name="Kalinowski J."/>
            <person name="Ruckert C."/>
        </authorList>
    </citation>
    <scope>NUCLEOTIDE SEQUENCE</scope>
    <source>
        <strain evidence="3">JCM 4714</strain>
    </source>
</reference>
<reference evidence="3" key="2">
    <citation type="submission" date="2020-09" db="EMBL/GenBank/DDBJ databases">
        <authorList>
            <person name="Sun Q."/>
            <person name="Ohkuma M."/>
        </authorList>
    </citation>
    <scope>NUCLEOTIDE SEQUENCE</scope>
    <source>
        <strain evidence="3">JCM 4714</strain>
    </source>
</reference>
<proteinExistence type="predicted"/>
<accession>A0A918YTD9</accession>
<evidence type="ECO:0000259" key="2">
    <source>
        <dbReference type="Pfam" id="PF06527"/>
    </source>
</evidence>